<comment type="catalytic activity">
    <reaction evidence="5">
        <text>L-proline + NAD(+) = (S)-1-pyrroline-5-carboxylate + NADH + 2 H(+)</text>
        <dbReference type="Rhea" id="RHEA:14105"/>
        <dbReference type="ChEBI" id="CHEBI:15378"/>
        <dbReference type="ChEBI" id="CHEBI:17388"/>
        <dbReference type="ChEBI" id="CHEBI:57540"/>
        <dbReference type="ChEBI" id="CHEBI:57945"/>
        <dbReference type="ChEBI" id="CHEBI:60039"/>
        <dbReference type="EC" id="1.5.1.2"/>
    </reaction>
</comment>
<evidence type="ECO:0000256" key="4">
    <source>
        <dbReference type="ARBA" id="ARBA00023002"/>
    </source>
</evidence>
<dbReference type="InterPro" id="IPR053790">
    <property type="entry name" value="P5CR-like_CS"/>
</dbReference>
<organism evidence="10 11">
    <name type="scientific">Limosilactobacillus pontis</name>
    <dbReference type="NCBI Taxonomy" id="35787"/>
    <lineage>
        <taxon>Bacteria</taxon>
        <taxon>Bacillati</taxon>
        <taxon>Bacillota</taxon>
        <taxon>Bacilli</taxon>
        <taxon>Lactobacillales</taxon>
        <taxon>Lactobacillaceae</taxon>
        <taxon>Limosilactobacillus</taxon>
    </lineage>
</organism>
<evidence type="ECO:0000313" key="10">
    <source>
        <dbReference type="EMBL" id="MDM8266051.1"/>
    </source>
</evidence>
<dbReference type="PANTHER" id="PTHR11645:SF0">
    <property type="entry name" value="PYRROLINE-5-CARBOXYLATE REDUCTASE 3"/>
    <property type="match status" value="1"/>
</dbReference>
<keyword evidence="5" id="KW-0963">Cytoplasm</keyword>
<comment type="function">
    <text evidence="5">Catalyzes the reduction of 1-pyrroline-5-carboxylate (PCA) to L-proline.</text>
</comment>
<sequence>MKITVVGVGSMGGAIIKGLASSSADEVSGLNPTNPRVSRLADYLHFKLFTTASEVVEYQPDVVILTTPANITVAVAKELDGLQPNTIIISAAAGVRQYELKAVLPNNPVVTIIPNTPVAVNAGTIGLALSADVTGATRDNIIYVLNQLGDIITVSEDQLDIVGVIGGCGPAFIDIFMDAMSDAAVKHGLDRQTAYQLIASMVKGTGALAYDTEKSPSALRDEVTSPAGTTIKGVEVLEKHGFRFSVIDAVNKANGED</sequence>
<keyword evidence="2 5" id="KW-0641">Proline biosynthesis</keyword>
<dbReference type="InterPro" id="IPR036291">
    <property type="entry name" value="NAD(P)-bd_dom_sf"/>
</dbReference>
<keyword evidence="11" id="KW-1185">Reference proteome</keyword>
<dbReference type="InterPro" id="IPR028939">
    <property type="entry name" value="P5C_Rdtase_cat_N"/>
</dbReference>
<evidence type="ECO:0000256" key="2">
    <source>
        <dbReference type="ARBA" id="ARBA00022650"/>
    </source>
</evidence>
<feature type="domain" description="Pyrroline-5-carboxylate reductase dimerisation" evidence="9">
    <location>
        <begin position="156"/>
        <end position="253"/>
    </location>
</feature>
<evidence type="ECO:0000256" key="5">
    <source>
        <dbReference type="HAMAP-Rule" id="MF_01925"/>
    </source>
</evidence>
<evidence type="ECO:0000259" key="9">
    <source>
        <dbReference type="Pfam" id="PF14748"/>
    </source>
</evidence>
<dbReference type="Gene3D" id="1.10.3730.10">
    <property type="entry name" value="ProC C-terminal domain-like"/>
    <property type="match status" value="1"/>
</dbReference>
<evidence type="ECO:0000256" key="7">
    <source>
        <dbReference type="RuleBase" id="RU003903"/>
    </source>
</evidence>
<dbReference type="InterPro" id="IPR000304">
    <property type="entry name" value="Pyrroline-COOH_reductase"/>
</dbReference>
<dbReference type="Pfam" id="PF03807">
    <property type="entry name" value="F420_oxidored"/>
    <property type="match status" value="1"/>
</dbReference>
<comment type="subcellular location">
    <subcellularLocation>
        <location evidence="5">Cytoplasm</location>
    </subcellularLocation>
</comment>
<dbReference type="NCBIfam" id="TIGR00112">
    <property type="entry name" value="proC"/>
    <property type="match status" value="1"/>
</dbReference>
<proteinExistence type="inferred from homology"/>
<reference evidence="11" key="1">
    <citation type="submission" date="2023-06" db="EMBL/GenBank/DDBJ databases">
        <title>Identification and characterization of horizontal gene transfer across gut microbiota members of farm animals based on homology search.</title>
        <authorList>
            <person name="Zeman M."/>
            <person name="Kubasova T."/>
            <person name="Jahodarova E."/>
            <person name="Nykrynova M."/>
            <person name="Rychlik I."/>
        </authorList>
    </citation>
    <scope>NUCLEOTIDE SEQUENCE [LARGE SCALE GENOMIC DNA]</scope>
    <source>
        <strain evidence="11">161_Gplus</strain>
    </source>
</reference>
<keyword evidence="3 5" id="KW-0521">NADP</keyword>
<dbReference type="GO" id="GO:0004735">
    <property type="term" value="F:pyrroline-5-carboxylate reductase activity"/>
    <property type="evidence" value="ECO:0007669"/>
    <property type="project" value="UniProtKB-EC"/>
</dbReference>
<dbReference type="SUPFAM" id="SSF51735">
    <property type="entry name" value="NAD(P)-binding Rossmann-fold domains"/>
    <property type="match status" value="1"/>
</dbReference>
<dbReference type="InterPro" id="IPR008927">
    <property type="entry name" value="6-PGluconate_DH-like_C_sf"/>
</dbReference>
<dbReference type="EMBL" id="JAUDDW010000005">
    <property type="protein sequence ID" value="MDM8266051.1"/>
    <property type="molecule type" value="Genomic_DNA"/>
</dbReference>
<dbReference type="Proteomes" id="UP001529343">
    <property type="component" value="Unassembled WGS sequence"/>
</dbReference>
<comment type="catalytic activity">
    <reaction evidence="5 7">
        <text>L-proline + NADP(+) = (S)-1-pyrroline-5-carboxylate + NADPH + 2 H(+)</text>
        <dbReference type="Rhea" id="RHEA:14109"/>
        <dbReference type="ChEBI" id="CHEBI:15378"/>
        <dbReference type="ChEBI" id="CHEBI:17388"/>
        <dbReference type="ChEBI" id="CHEBI:57783"/>
        <dbReference type="ChEBI" id="CHEBI:58349"/>
        <dbReference type="ChEBI" id="CHEBI:60039"/>
        <dbReference type="EC" id="1.5.1.2"/>
    </reaction>
</comment>
<evidence type="ECO:0000256" key="6">
    <source>
        <dbReference type="NCBIfam" id="TIGR00112"/>
    </source>
</evidence>
<dbReference type="Gene3D" id="3.40.50.720">
    <property type="entry name" value="NAD(P)-binding Rossmann-like Domain"/>
    <property type="match status" value="1"/>
</dbReference>
<evidence type="ECO:0000256" key="1">
    <source>
        <dbReference type="ARBA" id="ARBA00005525"/>
    </source>
</evidence>
<dbReference type="EC" id="1.5.1.2" evidence="5 6"/>
<evidence type="ECO:0000313" key="11">
    <source>
        <dbReference type="Proteomes" id="UP001529343"/>
    </source>
</evidence>
<dbReference type="PANTHER" id="PTHR11645">
    <property type="entry name" value="PYRROLINE-5-CARBOXYLATE REDUCTASE"/>
    <property type="match status" value="1"/>
</dbReference>
<name>A0ABT7UWG8_9LACO</name>
<dbReference type="PIRSF" id="PIRSF000193">
    <property type="entry name" value="Pyrrol-5-carb_rd"/>
    <property type="match status" value="1"/>
</dbReference>
<dbReference type="SUPFAM" id="SSF48179">
    <property type="entry name" value="6-phosphogluconate dehydrogenase C-terminal domain-like"/>
    <property type="match status" value="1"/>
</dbReference>
<evidence type="ECO:0000259" key="8">
    <source>
        <dbReference type="Pfam" id="PF03807"/>
    </source>
</evidence>
<evidence type="ECO:0000256" key="3">
    <source>
        <dbReference type="ARBA" id="ARBA00022857"/>
    </source>
</evidence>
<comment type="caution">
    <text evidence="10">The sequence shown here is derived from an EMBL/GenBank/DDBJ whole genome shotgun (WGS) entry which is preliminary data.</text>
</comment>
<feature type="domain" description="Pyrroline-5-carboxylate reductase catalytic N-terminal" evidence="8">
    <location>
        <begin position="2"/>
        <end position="94"/>
    </location>
</feature>
<keyword evidence="5 7" id="KW-0028">Amino-acid biosynthesis</keyword>
<dbReference type="PROSITE" id="PS00521">
    <property type="entry name" value="P5CR"/>
    <property type="match status" value="1"/>
</dbReference>
<gene>
    <name evidence="5 10" type="primary">proC</name>
    <name evidence="10" type="ORF">QUW44_02535</name>
</gene>
<protein>
    <recommendedName>
        <fullName evidence="5 6">Pyrroline-5-carboxylate reductase</fullName>
        <shortName evidence="5">P5C reductase</shortName>
        <shortName evidence="5">P5CR</shortName>
        <ecNumber evidence="5 6">1.5.1.2</ecNumber>
    </recommendedName>
    <alternativeName>
        <fullName evidence="5">PCA reductase</fullName>
    </alternativeName>
</protein>
<comment type="similarity">
    <text evidence="1 5 7">Belongs to the pyrroline-5-carboxylate reductase family.</text>
</comment>
<dbReference type="HAMAP" id="MF_01925">
    <property type="entry name" value="P5C_reductase"/>
    <property type="match status" value="1"/>
</dbReference>
<keyword evidence="4 5" id="KW-0560">Oxidoreductase</keyword>
<accession>A0ABT7UWG8</accession>
<comment type="pathway">
    <text evidence="5 7">Amino-acid biosynthesis; L-proline biosynthesis; L-proline from L-glutamate 5-semialdehyde: step 1/1.</text>
</comment>
<dbReference type="InterPro" id="IPR029036">
    <property type="entry name" value="P5CR_dimer"/>
</dbReference>
<dbReference type="RefSeq" id="WP_289585804.1">
    <property type="nucleotide sequence ID" value="NZ_JAUDDW010000005.1"/>
</dbReference>
<dbReference type="Pfam" id="PF14748">
    <property type="entry name" value="P5CR_dimer"/>
    <property type="match status" value="1"/>
</dbReference>